<gene>
    <name evidence="1" type="ORF">QE152_g13584</name>
</gene>
<dbReference type="Pfam" id="PF14223">
    <property type="entry name" value="Retrotran_gag_2"/>
    <property type="match status" value="1"/>
</dbReference>
<name>A0AAW1LC25_POPJA</name>
<dbReference type="EMBL" id="JASPKY010000131">
    <property type="protein sequence ID" value="KAK9731515.1"/>
    <property type="molecule type" value="Genomic_DNA"/>
</dbReference>
<sequence>METNMLSIQKLVGRKNYAVWKTQMKFYLIHEELGHLIEKIPSEGEATAGRKRDTKALNKIGLLVQPQCLIHLQNAKTIKAAWEVLTKAFEDKVINRRCTLLGKLFDKK</sequence>
<evidence type="ECO:0000313" key="1">
    <source>
        <dbReference type="EMBL" id="KAK9731515.1"/>
    </source>
</evidence>
<evidence type="ECO:0000313" key="2">
    <source>
        <dbReference type="Proteomes" id="UP001458880"/>
    </source>
</evidence>
<dbReference type="Proteomes" id="UP001458880">
    <property type="component" value="Unassembled WGS sequence"/>
</dbReference>
<evidence type="ECO:0008006" key="3">
    <source>
        <dbReference type="Google" id="ProtNLM"/>
    </source>
</evidence>
<organism evidence="1 2">
    <name type="scientific">Popillia japonica</name>
    <name type="common">Japanese beetle</name>
    <dbReference type="NCBI Taxonomy" id="7064"/>
    <lineage>
        <taxon>Eukaryota</taxon>
        <taxon>Metazoa</taxon>
        <taxon>Ecdysozoa</taxon>
        <taxon>Arthropoda</taxon>
        <taxon>Hexapoda</taxon>
        <taxon>Insecta</taxon>
        <taxon>Pterygota</taxon>
        <taxon>Neoptera</taxon>
        <taxon>Endopterygota</taxon>
        <taxon>Coleoptera</taxon>
        <taxon>Polyphaga</taxon>
        <taxon>Scarabaeiformia</taxon>
        <taxon>Scarabaeidae</taxon>
        <taxon>Rutelinae</taxon>
        <taxon>Popillia</taxon>
    </lineage>
</organism>
<accession>A0AAW1LC25</accession>
<reference evidence="1 2" key="1">
    <citation type="journal article" date="2024" name="BMC Genomics">
        <title>De novo assembly and annotation of Popillia japonica's genome with initial clues to its potential as an invasive pest.</title>
        <authorList>
            <person name="Cucini C."/>
            <person name="Boschi S."/>
            <person name="Funari R."/>
            <person name="Cardaioli E."/>
            <person name="Iannotti N."/>
            <person name="Marturano G."/>
            <person name="Paoli F."/>
            <person name="Bruttini M."/>
            <person name="Carapelli A."/>
            <person name="Frati F."/>
            <person name="Nardi F."/>
        </authorList>
    </citation>
    <scope>NUCLEOTIDE SEQUENCE [LARGE SCALE GENOMIC DNA]</scope>
    <source>
        <strain evidence="1">DMR45628</strain>
    </source>
</reference>
<protein>
    <recommendedName>
        <fullName evidence="3">DUF4219 domain-containing protein</fullName>
    </recommendedName>
</protein>
<comment type="caution">
    <text evidence="1">The sequence shown here is derived from an EMBL/GenBank/DDBJ whole genome shotgun (WGS) entry which is preliminary data.</text>
</comment>
<dbReference type="AlphaFoldDB" id="A0AAW1LC25"/>
<keyword evidence="2" id="KW-1185">Reference proteome</keyword>
<proteinExistence type="predicted"/>